<dbReference type="SMART" id="SM00220">
    <property type="entry name" value="S_TKc"/>
    <property type="match status" value="1"/>
</dbReference>
<evidence type="ECO:0000256" key="2">
    <source>
        <dbReference type="ARBA" id="ARBA00022679"/>
    </source>
</evidence>
<dbReference type="InterPro" id="IPR000719">
    <property type="entry name" value="Prot_kinase_dom"/>
</dbReference>
<evidence type="ECO:0000256" key="1">
    <source>
        <dbReference type="ARBA" id="ARBA00022527"/>
    </source>
</evidence>
<keyword evidence="3 6" id="KW-0547">Nucleotide-binding</keyword>
<evidence type="ECO:0000313" key="9">
    <source>
        <dbReference type="Proteomes" id="UP001610563"/>
    </source>
</evidence>
<keyword evidence="9" id="KW-1185">Reference proteome</keyword>
<dbReference type="SUPFAM" id="SSF56112">
    <property type="entry name" value="Protein kinase-like (PK-like)"/>
    <property type="match status" value="1"/>
</dbReference>
<dbReference type="InterPro" id="IPR011009">
    <property type="entry name" value="Kinase-like_dom_sf"/>
</dbReference>
<protein>
    <submittedName>
        <fullName evidence="8">Kinase-like domain-containing protein</fullName>
    </submittedName>
</protein>
<dbReference type="PANTHER" id="PTHR45646">
    <property type="entry name" value="SERINE/THREONINE-PROTEIN KINASE DOA-RELATED"/>
    <property type="match status" value="1"/>
</dbReference>
<dbReference type="InterPro" id="IPR017441">
    <property type="entry name" value="Protein_kinase_ATP_BS"/>
</dbReference>
<keyword evidence="1" id="KW-0723">Serine/threonine-protein kinase</keyword>
<dbReference type="PROSITE" id="PS50011">
    <property type="entry name" value="PROTEIN_KINASE_DOM"/>
    <property type="match status" value="1"/>
</dbReference>
<comment type="caution">
    <text evidence="8">The sequence shown here is derived from an EMBL/GenBank/DDBJ whole genome shotgun (WGS) entry which is preliminary data.</text>
</comment>
<keyword evidence="4" id="KW-0418">Kinase</keyword>
<evidence type="ECO:0000256" key="3">
    <source>
        <dbReference type="ARBA" id="ARBA00022741"/>
    </source>
</evidence>
<evidence type="ECO:0000259" key="7">
    <source>
        <dbReference type="PROSITE" id="PS50011"/>
    </source>
</evidence>
<accession>A0ABR4G4P8</accession>
<organism evidence="8 9">
    <name type="scientific">Aspergillus keveii</name>
    <dbReference type="NCBI Taxonomy" id="714993"/>
    <lineage>
        <taxon>Eukaryota</taxon>
        <taxon>Fungi</taxon>
        <taxon>Dikarya</taxon>
        <taxon>Ascomycota</taxon>
        <taxon>Pezizomycotina</taxon>
        <taxon>Eurotiomycetes</taxon>
        <taxon>Eurotiomycetidae</taxon>
        <taxon>Eurotiales</taxon>
        <taxon>Aspergillaceae</taxon>
        <taxon>Aspergillus</taxon>
        <taxon>Aspergillus subgen. Nidulantes</taxon>
    </lineage>
</organism>
<dbReference type="PANTHER" id="PTHR45646:SF11">
    <property type="entry name" value="SERINE_THREONINE-PROTEIN KINASE DOA"/>
    <property type="match status" value="1"/>
</dbReference>
<evidence type="ECO:0000256" key="6">
    <source>
        <dbReference type="PROSITE-ProRule" id="PRU10141"/>
    </source>
</evidence>
<keyword evidence="5 6" id="KW-0067">ATP-binding</keyword>
<dbReference type="EMBL" id="JBFTWV010000054">
    <property type="protein sequence ID" value="KAL2793694.1"/>
    <property type="molecule type" value="Genomic_DNA"/>
</dbReference>
<proteinExistence type="predicted"/>
<gene>
    <name evidence="8" type="ORF">BJX66DRAFT_325868</name>
</gene>
<dbReference type="Gene3D" id="1.10.510.10">
    <property type="entry name" value="Transferase(Phosphotransferase) domain 1"/>
    <property type="match status" value="2"/>
</dbReference>
<evidence type="ECO:0000256" key="4">
    <source>
        <dbReference type="ARBA" id="ARBA00022777"/>
    </source>
</evidence>
<reference evidence="8 9" key="1">
    <citation type="submission" date="2024-07" db="EMBL/GenBank/DDBJ databases">
        <title>Section-level genome sequencing and comparative genomics of Aspergillus sections Usti and Cavernicolus.</title>
        <authorList>
            <consortium name="Lawrence Berkeley National Laboratory"/>
            <person name="Nybo J.L."/>
            <person name="Vesth T.C."/>
            <person name="Theobald S."/>
            <person name="Frisvad J.C."/>
            <person name="Larsen T.O."/>
            <person name="Kjaerboelling I."/>
            <person name="Rothschild-Mancinelli K."/>
            <person name="Lyhne E.K."/>
            <person name="Kogle M.E."/>
            <person name="Barry K."/>
            <person name="Clum A."/>
            <person name="Na H."/>
            <person name="Ledsgaard L."/>
            <person name="Lin J."/>
            <person name="Lipzen A."/>
            <person name="Kuo A."/>
            <person name="Riley R."/>
            <person name="Mondo S."/>
            <person name="Labutti K."/>
            <person name="Haridas S."/>
            <person name="Pangalinan J."/>
            <person name="Salamov A.A."/>
            <person name="Simmons B.A."/>
            <person name="Magnuson J.K."/>
            <person name="Chen J."/>
            <person name="Drula E."/>
            <person name="Henrissat B."/>
            <person name="Wiebenga A."/>
            <person name="Lubbers R.J."/>
            <person name="Gomes A.C."/>
            <person name="Makela M.R."/>
            <person name="Stajich J."/>
            <person name="Grigoriev I.V."/>
            <person name="Mortensen U.H."/>
            <person name="De Vries R.P."/>
            <person name="Baker S.E."/>
            <person name="Andersen M.R."/>
        </authorList>
    </citation>
    <scope>NUCLEOTIDE SEQUENCE [LARGE SCALE GENOMIC DNA]</scope>
    <source>
        <strain evidence="8 9">CBS 209.92</strain>
    </source>
</reference>
<name>A0ABR4G4P8_9EURO</name>
<dbReference type="PROSITE" id="PS00107">
    <property type="entry name" value="PROTEIN_KINASE_ATP"/>
    <property type="match status" value="1"/>
</dbReference>
<feature type="binding site" evidence="6">
    <location>
        <position position="58"/>
    </location>
    <ligand>
        <name>ATP</name>
        <dbReference type="ChEBI" id="CHEBI:30616"/>
    </ligand>
</feature>
<dbReference type="Pfam" id="PF00069">
    <property type="entry name" value="Pkinase"/>
    <property type="match status" value="1"/>
</dbReference>
<evidence type="ECO:0000313" key="8">
    <source>
        <dbReference type="EMBL" id="KAL2793694.1"/>
    </source>
</evidence>
<keyword evidence="2" id="KW-0808">Transferase</keyword>
<feature type="domain" description="Protein kinase" evidence="7">
    <location>
        <begin position="1"/>
        <end position="303"/>
    </location>
</feature>
<evidence type="ECO:0000256" key="5">
    <source>
        <dbReference type="ARBA" id="ARBA00022840"/>
    </source>
</evidence>
<dbReference type="InterPro" id="IPR051175">
    <property type="entry name" value="CLK_kinases"/>
</dbReference>
<dbReference type="Proteomes" id="UP001610563">
    <property type="component" value="Unassembled WGS sequence"/>
</dbReference>
<sequence>MTEDEPIAYSWIRGAIILLLIGDVLHKRYLIVDKLGSGGYSTVWLARDNHLAKYVALKVCSADTPPRETKIRGPNGTHTCYTVTLAQCNLRKISYSRMFPLDVARALSYGLARAVVHVHAEGYVHGGSVGRIDIYLNNILARLPSKAYDLSVEDLYKEFGNPETVAVTRVDGKPLPPNVPSKAPDTPLSYPADIWSLATAIWDIMGMKVIFTNAYADEEEVVANWVDVLGPFPPDWWARWEGRGRWEPLEEAFDTCLQSPRRRWGGEISKEEQVAFLRMIRQMLVYRPEERLSAKQVMESEWKVKWAYPDYKQSLQDPTS</sequence>
<dbReference type="Gene3D" id="3.30.200.20">
    <property type="entry name" value="Phosphorylase Kinase, domain 1"/>
    <property type="match status" value="2"/>
</dbReference>